<dbReference type="PATRIC" id="fig|1075402.3.peg.2376"/>
<evidence type="ECO:0000256" key="3">
    <source>
        <dbReference type="ARBA" id="ARBA00023125"/>
    </source>
</evidence>
<keyword evidence="4" id="KW-0804">Transcription</keyword>
<dbReference type="PANTHER" id="PTHR30204">
    <property type="entry name" value="REDOX-CYCLING DRUG-SENSING TRANSCRIPTIONAL ACTIVATOR SOXR"/>
    <property type="match status" value="1"/>
</dbReference>
<keyword evidence="3" id="KW-0238">DNA-binding</keyword>
<dbReference type="PROSITE" id="PS50937">
    <property type="entry name" value="HTH_MERR_2"/>
    <property type="match status" value="1"/>
</dbReference>
<dbReference type="Gene3D" id="1.10.1660.10">
    <property type="match status" value="1"/>
</dbReference>
<proteinExistence type="predicted"/>
<organism evidence="8 9">
    <name type="scientific">Streptomyces oceani</name>
    <dbReference type="NCBI Taxonomy" id="1075402"/>
    <lineage>
        <taxon>Bacteria</taxon>
        <taxon>Bacillati</taxon>
        <taxon>Actinomycetota</taxon>
        <taxon>Actinomycetes</taxon>
        <taxon>Kitasatosporales</taxon>
        <taxon>Streptomycetaceae</taxon>
        <taxon>Streptomyces</taxon>
    </lineage>
</organism>
<name>A0A1E7KCS7_9ACTN</name>
<keyword evidence="2" id="KW-0805">Transcription regulation</keyword>
<dbReference type="SMART" id="SM00422">
    <property type="entry name" value="HTH_MERR"/>
    <property type="match status" value="1"/>
</dbReference>
<dbReference type="GO" id="GO:0003700">
    <property type="term" value="F:DNA-binding transcription factor activity"/>
    <property type="evidence" value="ECO:0007669"/>
    <property type="project" value="InterPro"/>
</dbReference>
<dbReference type="EMBL" id="LJGU01000131">
    <property type="protein sequence ID" value="OEV01736.1"/>
    <property type="molecule type" value="Genomic_DNA"/>
</dbReference>
<keyword evidence="1" id="KW-0678">Repressor</keyword>
<feature type="domain" description="HTH merR-type" evidence="7">
    <location>
        <begin position="1"/>
        <end position="68"/>
    </location>
</feature>
<dbReference type="InterPro" id="IPR047057">
    <property type="entry name" value="MerR_fam"/>
</dbReference>
<evidence type="ECO:0000259" key="7">
    <source>
        <dbReference type="PROSITE" id="PS50937"/>
    </source>
</evidence>
<dbReference type="OrthoDB" id="3824912at2"/>
<dbReference type="GO" id="GO:0003677">
    <property type="term" value="F:DNA binding"/>
    <property type="evidence" value="ECO:0007669"/>
    <property type="project" value="UniProtKB-KW"/>
</dbReference>
<evidence type="ECO:0000313" key="8">
    <source>
        <dbReference type="EMBL" id="OEV01736.1"/>
    </source>
</evidence>
<dbReference type="STRING" id="1075402.AN216_17125"/>
<dbReference type="Proteomes" id="UP000176101">
    <property type="component" value="Unassembled WGS sequence"/>
</dbReference>
<dbReference type="SUPFAM" id="SSF46955">
    <property type="entry name" value="Putative DNA-binding domain"/>
    <property type="match status" value="1"/>
</dbReference>
<reference evidence="8 9" key="1">
    <citation type="journal article" date="2016" name="Front. Microbiol.">
        <title>Comparative Genomics Analysis of Streptomyces Species Reveals Their Adaptation to the Marine Environment and Their Diversity at the Genomic Level.</title>
        <authorList>
            <person name="Tian X."/>
            <person name="Zhang Z."/>
            <person name="Yang T."/>
            <person name="Chen M."/>
            <person name="Li J."/>
            <person name="Chen F."/>
            <person name="Yang J."/>
            <person name="Li W."/>
            <person name="Zhang B."/>
            <person name="Zhang Z."/>
            <person name="Wu J."/>
            <person name="Zhang C."/>
            <person name="Long L."/>
            <person name="Xiao J."/>
        </authorList>
    </citation>
    <scope>NUCLEOTIDE SEQUENCE [LARGE SCALE GENOMIC DNA]</scope>
    <source>
        <strain evidence="8 9">SCSIO 02100</strain>
    </source>
</reference>
<evidence type="ECO:0000256" key="5">
    <source>
        <dbReference type="SAM" id="Coils"/>
    </source>
</evidence>
<gene>
    <name evidence="8" type="ORF">AN216_17125</name>
</gene>
<dbReference type="PRINTS" id="PR00040">
    <property type="entry name" value="HTHMERR"/>
</dbReference>
<protein>
    <recommendedName>
        <fullName evidence="7">HTH merR-type domain-containing protein</fullName>
    </recommendedName>
</protein>
<evidence type="ECO:0000256" key="6">
    <source>
        <dbReference type="SAM" id="MobiDB-lite"/>
    </source>
</evidence>
<evidence type="ECO:0000313" key="9">
    <source>
        <dbReference type="Proteomes" id="UP000176101"/>
    </source>
</evidence>
<comment type="caution">
    <text evidence="8">The sequence shown here is derived from an EMBL/GenBank/DDBJ whole genome shotgun (WGS) entry which is preliminary data.</text>
</comment>
<evidence type="ECO:0000256" key="1">
    <source>
        <dbReference type="ARBA" id="ARBA00022491"/>
    </source>
</evidence>
<dbReference type="Pfam" id="PF13411">
    <property type="entry name" value="MerR_1"/>
    <property type="match status" value="1"/>
</dbReference>
<evidence type="ECO:0000256" key="2">
    <source>
        <dbReference type="ARBA" id="ARBA00023015"/>
    </source>
</evidence>
<dbReference type="RefSeq" id="WP_070197534.1">
    <property type="nucleotide sequence ID" value="NZ_LJGU01000131.1"/>
</dbReference>
<dbReference type="InterPro" id="IPR000551">
    <property type="entry name" value="MerR-type_HTH_dom"/>
</dbReference>
<dbReference type="PANTHER" id="PTHR30204:SF69">
    <property type="entry name" value="MERR-FAMILY TRANSCRIPTIONAL REGULATOR"/>
    <property type="match status" value="1"/>
</dbReference>
<keyword evidence="9" id="KW-1185">Reference proteome</keyword>
<sequence>MQIGELSERTGASRRSIRYYEQHGLLTAQRTSKGWRTYEPLDVTRVRNVRELLAAGLTMEDIQLVAPCLELKSAEFMACDRPEQALEMYESRLAVVESRAAELERHRAQLISRIAGLRANAEADPDSGDFAELLRQAAEADTSTERPQRA</sequence>
<keyword evidence="5" id="KW-0175">Coiled coil</keyword>
<dbReference type="InterPro" id="IPR009061">
    <property type="entry name" value="DNA-bd_dom_put_sf"/>
</dbReference>
<accession>A0A1E7KCS7</accession>
<evidence type="ECO:0000256" key="4">
    <source>
        <dbReference type="ARBA" id="ARBA00023163"/>
    </source>
</evidence>
<feature type="region of interest" description="Disordered" evidence="6">
    <location>
        <begin position="128"/>
        <end position="150"/>
    </location>
</feature>
<feature type="coiled-coil region" evidence="5">
    <location>
        <begin position="86"/>
        <end position="120"/>
    </location>
</feature>
<dbReference type="AlphaFoldDB" id="A0A1E7KCS7"/>